<dbReference type="Proteomes" id="UP000023152">
    <property type="component" value="Unassembled WGS sequence"/>
</dbReference>
<organism evidence="2 3">
    <name type="scientific">Reticulomyxa filosa</name>
    <dbReference type="NCBI Taxonomy" id="46433"/>
    <lineage>
        <taxon>Eukaryota</taxon>
        <taxon>Sar</taxon>
        <taxon>Rhizaria</taxon>
        <taxon>Retaria</taxon>
        <taxon>Foraminifera</taxon>
        <taxon>Monothalamids</taxon>
        <taxon>Reticulomyxidae</taxon>
        <taxon>Reticulomyxa</taxon>
    </lineage>
</organism>
<keyword evidence="1" id="KW-0732">Signal</keyword>
<protein>
    <submittedName>
        <fullName evidence="2">Uncharacterized protein</fullName>
    </submittedName>
</protein>
<feature type="chain" id="PRO_5004975367" evidence="1">
    <location>
        <begin position="22"/>
        <end position="194"/>
    </location>
</feature>
<comment type="caution">
    <text evidence="2">The sequence shown here is derived from an EMBL/GenBank/DDBJ whole genome shotgun (WGS) entry which is preliminary data.</text>
</comment>
<keyword evidence="3" id="KW-1185">Reference proteome</keyword>
<accession>X6M2R6</accession>
<dbReference type="EMBL" id="ASPP01026287">
    <property type="protein sequence ID" value="ETO07295.1"/>
    <property type="molecule type" value="Genomic_DNA"/>
</dbReference>
<evidence type="ECO:0000256" key="1">
    <source>
        <dbReference type="SAM" id="SignalP"/>
    </source>
</evidence>
<dbReference type="AlphaFoldDB" id="X6M2R6"/>
<proteinExistence type="predicted"/>
<name>X6M2R6_RETFI</name>
<feature type="signal peptide" evidence="1">
    <location>
        <begin position="1"/>
        <end position="21"/>
    </location>
</feature>
<gene>
    <name evidence="2" type="ORF">RFI_30095</name>
</gene>
<sequence>MKFGNCIEFFLFFISPLTSFAYSMSTAPLPTTLNAPLPCGIPSVVPIHASLPQIREKDNTKEMFYIQFKYRSHGKQFIAGHLQDKYNLEEIPFHHLPNKRVIFYWLQREYQYNEEQVFDLKSMEEVMPCIAYIPSQGLLCEKAKMAKVLYQYHGDYAWTFVPRTYYIKYDFHTKAWDVSSIKKLFQVAIKQNKK</sequence>
<evidence type="ECO:0000313" key="2">
    <source>
        <dbReference type="EMBL" id="ETO07295.1"/>
    </source>
</evidence>
<reference evidence="2 3" key="1">
    <citation type="journal article" date="2013" name="Curr. Biol.">
        <title>The Genome of the Foraminiferan Reticulomyxa filosa.</title>
        <authorList>
            <person name="Glockner G."/>
            <person name="Hulsmann N."/>
            <person name="Schleicher M."/>
            <person name="Noegel A.A."/>
            <person name="Eichinger L."/>
            <person name="Gallinger C."/>
            <person name="Pawlowski J."/>
            <person name="Sierra R."/>
            <person name="Euteneuer U."/>
            <person name="Pillet L."/>
            <person name="Moustafa A."/>
            <person name="Platzer M."/>
            <person name="Groth M."/>
            <person name="Szafranski K."/>
            <person name="Schliwa M."/>
        </authorList>
    </citation>
    <scope>NUCLEOTIDE SEQUENCE [LARGE SCALE GENOMIC DNA]</scope>
</reference>
<evidence type="ECO:0000313" key="3">
    <source>
        <dbReference type="Proteomes" id="UP000023152"/>
    </source>
</evidence>